<evidence type="ECO:0000256" key="4">
    <source>
        <dbReference type="ARBA" id="ARBA00022692"/>
    </source>
</evidence>
<protein>
    <submittedName>
        <fullName evidence="14">Ion transporter</fullName>
    </submittedName>
</protein>
<reference evidence="14" key="1">
    <citation type="submission" date="2022-12" db="EMBL/GenBank/DDBJ databases">
        <title>Polyphasic identification of a Novel Hot-Spring Cyanobacterium Ocullathermofonsia sinensis gen nov. sp. nov. and Genomic Insights on its Adaptations to the Thermal Habitat.</title>
        <authorList>
            <person name="Daroch M."/>
            <person name="Tang J."/>
            <person name="Jiang Y."/>
        </authorList>
    </citation>
    <scope>NUCLEOTIDE SEQUENCE</scope>
    <source>
        <strain evidence="14">PKUAC-SCTA174</strain>
    </source>
</reference>
<feature type="transmembrane region" description="Helical" evidence="12">
    <location>
        <begin position="186"/>
        <end position="205"/>
    </location>
</feature>
<evidence type="ECO:0000259" key="13">
    <source>
        <dbReference type="Pfam" id="PF00520"/>
    </source>
</evidence>
<dbReference type="PRINTS" id="PR00169">
    <property type="entry name" value="KCHANNEL"/>
</dbReference>
<keyword evidence="7" id="KW-0630">Potassium</keyword>
<dbReference type="GO" id="GO:0005249">
    <property type="term" value="F:voltage-gated potassium channel activity"/>
    <property type="evidence" value="ECO:0007669"/>
    <property type="project" value="InterPro"/>
</dbReference>
<accession>A0A9E8Z8M0</accession>
<dbReference type="InterPro" id="IPR005821">
    <property type="entry name" value="Ion_trans_dom"/>
</dbReference>
<dbReference type="Gene3D" id="1.20.120.350">
    <property type="entry name" value="Voltage-gated potassium channels. Chain C"/>
    <property type="match status" value="1"/>
</dbReference>
<dbReference type="Gene3D" id="1.10.287.70">
    <property type="match status" value="1"/>
</dbReference>
<feature type="transmembrane region" description="Helical" evidence="12">
    <location>
        <begin position="97"/>
        <end position="119"/>
    </location>
</feature>
<dbReference type="PANTHER" id="PTHR11537">
    <property type="entry name" value="VOLTAGE-GATED POTASSIUM CHANNEL"/>
    <property type="match status" value="1"/>
</dbReference>
<evidence type="ECO:0000256" key="7">
    <source>
        <dbReference type="ARBA" id="ARBA00022958"/>
    </source>
</evidence>
<evidence type="ECO:0000256" key="2">
    <source>
        <dbReference type="ARBA" id="ARBA00022448"/>
    </source>
</evidence>
<sequence length="301" mass="34482">MSSLWNVFLHVQAYFFYAIKQKIQFYLEDIETPIGRLINLSIAGLVLLSSAIFIAETYSIPETIKIYLDTGNQAILAIFTIEYLLRFWCAENKIRHLFSLYSLIDLFAILPFLIVPLHIDVGFLRIFRWFRILRLLRYVEGKTIFGYVTREDSAILVRILFTLFTIIFIFSGLIYQAEHPSNSGRFNTFLDAIYFSIATMTTVGFGDLTPTTQVGRLLTVLMILTGIALIPWQIGELIKQLLKTSKQINQEILCINCGLSIHDTDARFCKICGKPLVKTGDACELPTLNEELTVQQKRQLD</sequence>
<organism evidence="14 15">
    <name type="scientific">Thermocoleostomius sinensis A174</name>
    <dbReference type="NCBI Taxonomy" id="2016057"/>
    <lineage>
        <taxon>Bacteria</taxon>
        <taxon>Bacillati</taxon>
        <taxon>Cyanobacteriota</taxon>
        <taxon>Cyanophyceae</taxon>
        <taxon>Oculatellales</taxon>
        <taxon>Oculatellaceae</taxon>
        <taxon>Thermocoleostomius</taxon>
    </lineage>
</organism>
<dbReference type="EMBL" id="CP113797">
    <property type="protein sequence ID" value="WAL58509.1"/>
    <property type="molecule type" value="Genomic_DNA"/>
</dbReference>
<evidence type="ECO:0000256" key="6">
    <source>
        <dbReference type="ARBA" id="ARBA00022882"/>
    </source>
</evidence>
<keyword evidence="4 12" id="KW-0812">Transmembrane</keyword>
<evidence type="ECO:0000256" key="8">
    <source>
        <dbReference type="ARBA" id="ARBA00022989"/>
    </source>
</evidence>
<proteinExistence type="predicted"/>
<keyword evidence="11" id="KW-0407">Ion channel</keyword>
<dbReference type="GO" id="GO:0001508">
    <property type="term" value="P:action potential"/>
    <property type="evidence" value="ECO:0007669"/>
    <property type="project" value="TreeGrafter"/>
</dbReference>
<keyword evidence="2" id="KW-0813">Transport</keyword>
<keyword evidence="3" id="KW-0633">Potassium transport</keyword>
<gene>
    <name evidence="14" type="ORF">OXH18_15105</name>
</gene>
<keyword evidence="9" id="KW-0406">Ion transport</keyword>
<evidence type="ECO:0000256" key="11">
    <source>
        <dbReference type="ARBA" id="ARBA00023303"/>
    </source>
</evidence>
<evidence type="ECO:0000256" key="3">
    <source>
        <dbReference type="ARBA" id="ARBA00022538"/>
    </source>
</evidence>
<keyword evidence="8 12" id="KW-1133">Transmembrane helix</keyword>
<keyword evidence="10 12" id="KW-0472">Membrane</keyword>
<keyword evidence="5" id="KW-0631">Potassium channel</keyword>
<evidence type="ECO:0000256" key="10">
    <source>
        <dbReference type="ARBA" id="ARBA00023136"/>
    </source>
</evidence>
<dbReference type="Proteomes" id="UP001163152">
    <property type="component" value="Chromosome"/>
</dbReference>
<evidence type="ECO:0000256" key="12">
    <source>
        <dbReference type="SAM" id="Phobius"/>
    </source>
</evidence>
<evidence type="ECO:0000313" key="15">
    <source>
        <dbReference type="Proteomes" id="UP001163152"/>
    </source>
</evidence>
<evidence type="ECO:0000256" key="5">
    <source>
        <dbReference type="ARBA" id="ARBA00022826"/>
    </source>
</evidence>
<feature type="transmembrane region" description="Helical" evidence="12">
    <location>
        <begin position="66"/>
        <end position="85"/>
    </location>
</feature>
<dbReference type="InterPro" id="IPR027359">
    <property type="entry name" value="Volt_channel_dom_sf"/>
</dbReference>
<feature type="transmembrane region" description="Helical" evidence="12">
    <location>
        <begin position="37"/>
        <end position="60"/>
    </location>
</feature>
<dbReference type="RefSeq" id="WP_268607929.1">
    <property type="nucleotide sequence ID" value="NZ_CP113797.1"/>
</dbReference>
<feature type="domain" description="Ion transport" evidence="13">
    <location>
        <begin position="37"/>
        <end position="230"/>
    </location>
</feature>
<dbReference type="GO" id="GO:0008076">
    <property type="term" value="C:voltage-gated potassium channel complex"/>
    <property type="evidence" value="ECO:0007669"/>
    <property type="project" value="InterPro"/>
</dbReference>
<comment type="subcellular location">
    <subcellularLocation>
        <location evidence="1">Membrane</location>
        <topology evidence="1">Multi-pass membrane protein</topology>
    </subcellularLocation>
</comment>
<feature type="transmembrane region" description="Helical" evidence="12">
    <location>
        <begin position="217"/>
        <end position="238"/>
    </location>
</feature>
<feature type="transmembrane region" description="Helical" evidence="12">
    <location>
        <begin position="155"/>
        <end position="174"/>
    </location>
</feature>
<dbReference type="InterPro" id="IPR028325">
    <property type="entry name" value="VG_K_chnl"/>
</dbReference>
<keyword evidence="6" id="KW-0851">Voltage-gated channel</keyword>
<evidence type="ECO:0000256" key="9">
    <source>
        <dbReference type="ARBA" id="ARBA00023065"/>
    </source>
</evidence>
<dbReference type="PANTHER" id="PTHR11537:SF254">
    <property type="entry name" value="POTASSIUM VOLTAGE-GATED CHANNEL PROTEIN SHAB"/>
    <property type="match status" value="1"/>
</dbReference>
<dbReference type="KEGG" id="tsin:OXH18_15105"/>
<dbReference type="Pfam" id="PF00520">
    <property type="entry name" value="Ion_trans"/>
    <property type="match status" value="1"/>
</dbReference>
<name>A0A9E8Z8M0_9CYAN</name>
<dbReference type="SUPFAM" id="SSF81324">
    <property type="entry name" value="Voltage-gated potassium channels"/>
    <property type="match status" value="1"/>
</dbReference>
<keyword evidence="15" id="KW-1185">Reference proteome</keyword>
<evidence type="ECO:0000313" key="14">
    <source>
        <dbReference type="EMBL" id="WAL58509.1"/>
    </source>
</evidence>
<dbReference type="AlphaFoldDB" id="A0A9E8Z8M0"/>
<evidence type="ECO:0000256" key="1">
    <source>
        <dbReference type="ARBA" id="ARBA00004141"/>
    </source>
</evidence>